<sequence length="189" mass="22812">MKTQKTFKYNDENIPYYHFVYQGDFSHVIHRKKRIPSHEDRIKVKNRTELASFLIDKTIEQFDFPNYQGDYPHFNEAVIVIIHSFTDLYTRDLDNFYYKPIIDVIKHTGIIKDDTWDSCSLTNFGKNDTENKIQAFVIPHSYYPHFFINEVEPELNKLFEKQTKIETRAMREEKIQKEKTVCSFFFDEE</sequence>
<reference evidence="1 2" key="1">
    <citation type="journal article" date="2004" name="Extremophiles">
        <title>Halobacillus locisalis sp. nov., a halophilic bacterium isolated from a marine solar saltern of the Yellow Sea in Korea.</title>
        <authorList>
            <person name="Yoon J.H."/>
            <person name="Kang K.H."/>
            <person name="Oh T.K."/>
            <person name="Park Y.H."/>
        </authorList>
    </citation>
    <scope>NUCLEOTIDE SEQUENCE [LARGE SCALE GENOMIC DNA]</scope>
    <source>
        <strain evidence="1 2">KCTC 3788</strain>
    </source>
</reference>
<proteinExistence type="predicted"/>
<dbReference type="RefSeq" id="WP_181473873.1">
    <property type="nucleotide sequence ID" value="NZ_JACEFG010000005.1"/>
</dbReference>
<dbReference type="GO" id="GO:0000287">
    <property type="term" value="F:magnesium ion binding"/>
    <property type="evidence" value="ECO:0007669"/>
    <property type="project" value="InterPro"/>
</dbReference>
<keyword evidence="2" id="KW-1185">Reference proteome</keyword>
<evidence type="ECO:0000313" key="2">
    <source>
        <dbReference type="Proteomes" id="UP000571017"/>
    </source>
</evidence>
<gene>
    <name evidence="1" type="ORF">H0266_18190</name>
</gene>
<dbReference type="InterPro" id="IPR036614">
    <property type="entry name" value="RusA-like_sf"/>
</dbReference>
<dbReference type="Gene3D" id="3.30.1330.70">
    <property type="entry name" value="Holliday junction resolvase RusA"/>
    <property type="match status" value="1"/>
</dbReference>
<comment type="caution">
    <text evidence="1">The sequence shown here is derived from an EMBL/GenBank/DDBJ whole genome shotgun (WGS) entry which is preliminary data.</text>
</comment>
<accession>A0A838CXE2</accession>
<name>A0A838CXE2_9BACI</name>
<evidence type="ECO:0000313" key="1">
    <source>
        <dbReference type="EMBL" id="MBA2176812.1"/>
    </source>
</evidence>
<dbReference type="EMBL" id="JACEFG010000005">
    <property type="protein sequence ID" value="MBA2176812.1"/>
    <property type="molecule type" value="Genomic_DNA"/>
</dbReference>
<organism evidence="1 2">
    <name type="scientific">Halobacillus locisalis</name>
    <dbReference type="NCBI Taxonomy" id="220753"/>
    <lineage>
        <taxon>Bacteria</taxon>
        <taxon>Bacillati</taxon>
        <taxon>Bacillota</taxon>
        <taxon>Bacilli</taxon>
        <taxon>Bacillales</taxon>
        <taxon>Bacillaceae</taxon>
        <taxon>Halobacillus</taxon>
    </lineage>
</organism>
<dbReference type="SUPFAM" id="SSF103084">
    <property type="entry name" value="Holliday junction resolvase RusA"/>
    <property type="match status" value="1"/>
</dbReference>
<dbReference type="GO" id="GO:0006310">
    <property type="term" value="P:DNA recombination"/>
    <property type="evidence" value="ECO:0007669"/>
    <property type="project" value="InterPro"/>
</dbReference>
<protein>
    <submittedName>
        <fullName evidence="1">Uncharacterized protein</fullName>
    </submittedName>
</protein>
<dbReference type="GO" id="GO:0006281">
    <property type="term" value="P:DNA repair"/>
    <property type="evidence" value="ECO:0007669"/>
    <property type="project" value="InterPro"/>
</dbReference>
<dbReference type="AlphaFoldDB" id="A0A838CXE2"/>
<dbReference type="Proteomes" id="UP000571017">
    <property type="component" value="Unassembled WGS sequence"/>
</dbReference>